<sequence>MSVKVIIECQLRETKSALLDSFLTENVPTVKGFAGCQRVSISFDKSKTTMLIDEDWQSVEHHKNYMQFIDGNGVMQSLTAFMSAPPRILYLKPSEY</sequence>
<protein>
    <recommendedName>
        <fullName evidence="3">Antibiotic biosynthesis monooxygenase</fullName>
    </recommendedName>
</protein>
<dbReference type="SUPFAM" id="SSF54909">
    <property type="entry name" value="Dimeric alpha+beta barrel"/>
    <property type="match status" value="1"/>
</dbReference>
<organism evidence="1 2">
    <name type="scientific">Pseudoalteromonas obscura</name>
    <dbReference type="NCBI Taxonomy" id="3048491"/>
    <lineage>
        <taxon>Bacteria</taxon>
        <taxon>Pseudomonadati</taxon>
        <taxon>Pseudomonadota</taxon>
        <taxon>Gammaproteobacteria</taxon>
        <taxon>Alteromonadales</taxon>
        <taxon>Pseudoalteromonadaceae</taxon>
        <taxon>Pseudoalteromonas</taxon>
    </lineage>
</organism>
<accession>A0ABT7EK32</accession>
<dbReference type="RefSeq" id="WP_284137089.1">
    <property type="nucleotide sequence ID" value="NZ_JASJUT010000003.1"/>
</dbReference>
<gene>
    <name evidence="1" type="ORF">QNM18_09985</name>
</gene>
<evidence type="ECO:0000313" key="1">
    <source>
        <dbReference type="EMBL" id="MDK2595373.1"/>
    </source>
</evidence>
<proteinExistence type="predicted"/>
<keyword evidence="2" id="KW-1185">Reference proteome</keyword>
<evidence type="ECO:0000313" key="2">
    <source>
        <dbReference type="Proteomes" id="UP001231915"/>
    </source>
</evidence>
<dbReference type="EMBL" id="JASJUT010000003">
    <property type="protein sequence ID" value="MDK2595373.1"/>
    <property type="molecule type" value="Genomic_DNA"/>
</dbReference>
<dbReference type="Proteomes" id="UP001231915">
    <property type="component" value="Unassembled WGS sequence"/>
</dbReference>
<reference evidence="1 2" key="1">
    <citation type="submission" date="2023-05" db="EMBL/GenBank/DDBJ databases">
        <title>Pseudoalteromonas ardens sp. nov., Pseudoalteromonas obscura sp. nov., and Pseudoalteromonas umbrosa sp. nov., isolated from the coral Montipora capitata.</title>
        <authorList>
            <person name="Thomas E.M."/>
            <person name="Smith E.M."/>
            <person name="Papke E."/>
            <person name="Shlafstein M.D."/>
            <person name="Oline D.K."/>
            <person name="Videau P."/>
            <person name="Saw J.H."/>
            <person name="Strangman W.K."/>
            <person name="Ushijima B."/>
        </authorList>
    </citation>
    <scope>NUCLEOTIDE SEQUENCE [LARGE SCALE GENOMIC DNA]</scope>
    <source>
        <strain evidence="1 2">P94</strain>
    </source>
</reference>
<evidence type="ECO:0008006" key="3">
    <source>
        <dbReference type="Google" id="ProtNLM"/>
    </source>
</evidence>
<dbReference type="Gene3D" id="3.30.70.100">
    <property type="match status" value="1"/>
</dbReference>
<name>A0ABT7EK32_9GAMM</name>
<comment type="caution">
    <text evidence="1">The sequence shown here is derived from an EMBL/GenBank/DDBJ whole genome shotgun (WGS) entry which is preliminary data.</text>
</comment>
<dbReference type="InterPro" id="IPR011008">
    <property type="entry name" value="Dimeric_a/b-barrel"/>
</dbReference>